<accession>A0A6A6N4T5</accession>
<protein>
    <submittedName>
        <fullName evidence="3">Uncharacterized protein</fullName>
    </submittedName>
</protein>
<keyword evidence="4" id="KW-1185">Reference proteome</keyword>
<evidence type="ECO:0000313" key="4">
    <source>
        <dbReference type="Proteomes" id="UP000467840"/>
    </source>
</evidence>
<dbReference type="AlphaFoldDB" id="A0A6A6N4T5"/>
<name>A0A6A6N4T5_HEVBR</name>
<reference evidence="3 4" key="1">
    <citation type="journal article" date="2020" name="Mol. Plant">
        <title>The Chromosome-Based Rubber Tree Genome Provides New Insights into Spurge Genome Evolution and Rubber Biosynthesis.</title>
        <authorList>
            <person name="Liu J."/>
            <person name="Shi C."/>
            <person name="Shi C.C."/>
            <person name="Li W."/>
            <person name="Zhang Q.J."/>
            <person name="Zhang Y."/>
            <person name="Li K."/>
            <person name="Lu H.F."/>
            <person name="Shi C."/>
            <person name="Zhu S.T."/>
            <person name="Xiao Z.Y."/>
            <person name="Nan H."/>
            <person name="Yue Y."/>
            <person name="Zhu X.G."/>
            <person name="Wu Y."/>
            <person name="Hong X.N."/>
            <person name="Fan G.Y."/>
            <person name="Tong Y."/>
            <person name="Zhang D."/>
            <person name="Mao C.L."/>
            <person name="Liu Y.L."/>
            <person name="Hao S.J."/>
            <person name="Liu W.Q."/>
            <person name="Lv M.Q."/>
            <person name="Zhang H.B."/>
            <person name="Liu Y."/>
            <person name="Hu-Tang G.R."/>
            <person name="Wang J.P."/>
            <person name="Wang J.H."/>
            <person name="Sun Y.H."/>
            <person name="Ni S.B."/>
            <person name="Chen W.B."/>
            <person name="Zhang X.C."/>
            <person name="Jiao Y.N."/>
            <person name="Eichler E.E."/>
            <person name="Li G.H."/>
            <person name="Liu X."/>
            <person name="Gao L.Z."/>
        </authorList>
    </citation>
    <scope>NUCLEOTIDE SEQUENCE [LARGE SCALE GENOMIC DNA]</scope>
    <source>
        <strain evidence="4">cv. GT1</strain>
        <tissue evidence="3">Leaf</tissue>
    </source>
</reference>
<dbReference type="SUPFAM" id="SSF52777">
    <property type="entry name" value="CoA-dependent acyltransferases"/>
    <property type="match status" value="1"/>
</dbReference>
<dbReference type="EMBL" id="JAAGAX010000003">
    <property type="protein sequence ID" value="KAF2321202.1"/>
    <property type="molecule type" value="Genomic_DNA"/>
</dbReference>
<dbReference type="Gene3D" id="3.30.559.10">
    <property type="entry name" value="Chloramphenicol acetyltransferase-like domain"/>
    <property type="match status" value="2"/>
</dbReference>
<dbReference type="GO" id="GO:0016747">
    <property type="term" value="F:acyltransferase activity, transferring groups other than amino-acyl groups"/>
    <property type="evidence" value="ECO:0007669"/>
    <property type="project" value="UniProtKB-ARBA"/>
</dbReference>
<dbReference type="Proteomes" id="UP000467840">
    <property type="component" value="Chromosome 10"/>
</dbReference>
<gene>
    <name evidence="3" type="ORF">GH714_035404</name>
</gene>
<evidence type="ECO:0000256" key="2">
    <source>
        <dbReference type="ARBA" id="ARBA00023315"/>
    </source>
</evidence>
<dbReference type="InterPro" id="IPR051504">
    <property type="entry name" value="Plant_metabolite_acyltrans"/>
</dbReference>
<comment type="caution">
    <text evidence="3">The sequence shown here is derived from an EMBL/GenBank/DDBJ whole genome shotgun (WGS) entry which is preliminary data.</text>
</comment>
<evidence type="ECO:0000256" key="1">
    <source>
        <dbReference type="ARBA" id="ARBA00022679"/>
    </source>
</evidence>
<dbReference type="PANTHER" id="PTHR31625">
    <property type="match status" value="1"/>
</dbReference>
<sequence>MASSTKILEFSQVLRAYDSPESATEFSLPLTFFDIFWLKFPPVQRLFFYKLTDPSATPAFFNTVILPNLKNSLSLTLFHFLPLAGRLTWPPNSPKPIILYTPNDGVPLTIAESDADLDRLSSNEILDAIELHPYVPELPISETIASILALQITFFPNKGFCIGYSINHAVLDGTSITLFMKSWAYISKHGEKGKQNPSLLPEELVPFYDRSGFKDPLELGNLFLSQWESITESETMGNPRSLKLIAQLGGTVDKVRSTFQLTREEINKLKNNVLSQLENPIHVSTFVVTCAYVLVCMVKARGGDGNRMVWFLFTADSRRRLDPPLPANYFGNCIASPDVVTEARYFMEENGFFNIAKRISGAIEGLKKGLFQGEDDKLLSLKSNVRSEVQVIGLAGSTKFDVYGCDFGWGRPKKVEIISIDRTGAISLTESKDGNGGVQIGLALSGDEMEAFASLFVDGLKHL</sequence>
<keyword evidence="1" id="KW-0808">Transferase</keyword>
<proteinExistence type="predicted"/>
<keyword evidence="2" id="KW-0012">Acyltransferase</keyword>
<dbReference type="InterPro" id="IPR023213">
    <property type="entry name" value="CAT-like_dom_sf"/>
</dbReference>
<evidence type="ECO:0000313" key="3">
    <source>
        <dbReference type="EMBL" id="KAF2321202.1"/>
    </source>
</evidence>
<dbReference type="Pfam" id="PF02458">
    <property type="entry name" value="Transferase"/>
    <property type="match status" value="1"/>
</dbReference>
<organism evidence="3 4">
    <name type="scientific">Hevea brasiliensis</name>
    <name type="common">Para rubber tree</name>
    <name type="synonym">Siphonia brasiliensis</name>
    <dbReference type="NCBI Taxonomy" id="3981"/>
    <lineage>
        <taxon>Eukaryota</taxon>
        <taxon>Viridiplantae</taxon>
        <taxon>Streptophyta</taxon>
        <taxon>Embryophyta</taxon>
        <taxon>Tracheophyta</taxon>
        <taxon>Spermatophyta</taxon>
        <taxon>Magnoliopsida</taxon>
        <taxon>eudicotyledons</taxon>
        <taxon>Gunneridae</taxon>
        <taxon>Pentapetalae</taxon>
        <taxon>rosids</taxon>
        <taxon>fabids</taxon>
        <taxon>Malpighiales</taxon>
        <taxon>Euphorbiaceae</taxon>
        <taxon>Crotonoideae</taxon>
        <taxon>Micrandreae</taxon>
        <taxon>Hevea</taxon>
    </lineage>
</organism>